<dbReference type="AlphaFoldDB" id="A0A7R9B598"/>
<dbReference type="EMBL" id="OC007048">
    <property type="protein sequence ID" value="CAD7266480.1"/>
    <property type="molecule type" value="Genomic_DNA"/>
</dbReference>
<reference evidence="2" key="1">
    <citation type="submission" date="2020-11" db="EMBL/GenBank/DDBJ databases">
        <authorList>
            <person name="Tran Van P."/>
        </authorList>
    </citation>
    <scope>NUCLEOTIDE SEQUENCE</scope>
</reference>
<name>A0A7R9B598_TIMSH</name>
<sequence>MYNGPRGSRDFQKGDNLCDLAMISRSDDVIHLLVSSNETCEQLSKKLHPSVRPPRCSADLMREMGPSTDPLGVGKFYKKPTLSLIAGRQDQDNTYNVQRGEGQTEDSGREKPPPVHPTKIRTSIFPSSAVKLNTTSALANYATEAGIRKVTFFESVPTVGWRESETPFRENLPQCTRLRTNLDLPIFGSLVYCESDALDHEATEAGIENMYRNFAALDGRKLPAGDVYFHFHAKVTYGIVIVALVRFITEGSNSVRVRFSLESFSNYDDIDDCTRVD</sequence>
<organism evidence="2">
    <name type="scientific">Timema shepardi</name>
    <name type="common">Walking stick</name>
    <dbReference type="NCBI Taxonomy" id="629360"/>
    <lineage>
        <taxon>Eukaryota</taxon>
        <taxon>Metazoa</taxon>
        <taxon>Ecdysozoa</taxon>
        <taxon>Arthropoda</taxon>
        <taxon>Hexapoda</taxon>
        <taxon>Insecta</taxon>
        <taxon>Pterygota</taxon>
        <taxon>Neoptera</taxon>
        <taxon>Polyneoptera</taxon>
        <taxon>Phasmatodea</taxon>
        <taxon>Timematodea</taxon>
        <taxon>Timematoidea</taxon>
        <taxon>Timematidae</taxon>
        <taxon>Timema</taxon>
    </lineage>
</organism>
<gene>
    <name evidence="2" type="ORF">TSIB3V08_LOCUS10498</name>
</gene>
<accession>A0A7R9B598</accession>
<proteinExistence type="predicted"/>
<evidence type="ECO:0000256" key="1">
    <source>
        <dbReference type="SAM" id="MobiDB-lite"/>
    </source>
</evidence>
<protein>
    <submittedName>
        <fullName evidence="2">Uncharacterized protein</fullName>
    </submittedName>
</protein>
<evidence type="ECO:0000313" key="2">
    <source>
        <dbReference type="EMBL" id="CAD7266480.1"/>
    </source>
</evidence>
<feature type="region of interest" description="Disordered" evidence="1">
    <location>
        <begin position="87"/>
        <end position="117"/>
    </location>
</feature>